<feature type="compositionally biased region" description="Low complexity" evidence="1">
    <location>
        <begin position="160"/>
        <end position="170"/>
    </location>
</feature>
<feature type="compositionally biased region" description="Low complexity" evidence="1">
    <location>
        <begin position="77"/>
        <end position="92"/>
    </location>
</feature>
<evidence type="ECO:0000256" key="2">
    <source>
        <dbReference type="SAM" id="Phobius"/>
    </source>
</evidence>
<protein>
    <recommendedName>
        <fullName evidence="5">Collagen-like protein</fullName>
    </recommendedName>
</protein>
<organism evidence="3 4">
    <name type="scientific">Nocardioides kribbensis</name>
    <dbReference type="NCBI Taxonomy" id="305517"/>
    <lineage>
        <taxon>Bacteria</taxon>
        <taxon>Bacillati</taxon>
        <taxon>Actinomycetota</taxon>
        <taxon>Actinomycetes</taxon>
        <taxon>Propionibacteriales</taxon>
        <taxon>Nocardioidaceae</taxon>
        <taxon>Nocardioides</taxon>
    </lineage>
</organism>
<reference evidence="3 4" key="1">
    <citation type="submission" date="2024-02" db="EMBL/GenBank/DDBJ databases">
        <title>Full genome sequence of Nocardioides kribbensis.</title>
        <authorList>
            <person name="Poletto B.L."/>
            <person name="Silva G."/>
            <person name="Galante D."/>
            <person name="Campos K.R."/>
            <person name="Santos M.B.N."/>
            <person name="Sacchi C.T."/>
        </authorList>
    </citation>
    <scope>NUCLEOTIDE SEQUENCE [LARGE SCALE GENOMIC DNA]</scope>
    <source>
        <strain evidence="3 4">O4R</strain>
    </source>
</reference>
<evidence type="ECO:0000313" key="3">
    <source>
        <dbReference type="EMBL" id="MEQ7847707.1"/>
    </source>
</evidence>
<comment type="caution">
    <text evidence="3">The sequence shown here is derived from an EMBL/GenBank/DDBJ whole genome shotgun (WGS) entry which is preliminary data.</text>
</comment>
<gene>
    <name evidence="3" type="ORF">V6R90_10490</name>
</gene>
<name>A0ABV1NZ05_9ACTN</name>
<evidence type="ECO:0008006" key="5">
    <source>
        <dbReference type="Google" id="ProtNLM"/>
    </source>
</evidence>
<accession>A0ABV1NZ05</accession>
<dbReference type="PANTHER" id="PTHR24637">
    <property type="entry name" value="COLLAGEN"/>
    <property type="match status" value="1"/>
</dbReference>
<keyword evidence="4" id="KW-1185">Reference proteome</keyword>
<feature type="transmembrane region" description="Helical" evidence="2">
    <location>
        <begin position="6"/>
        <end position="26"/>
    </location>
</feature>
<dbReference type="Proteomes" id="UP001482520">
    <property type="component" value="Unassembled WGS sequence"/>
</dbReference>
<evidence type="ECO:0000313" key="4">
    <source>
        <dbReference type="Proteomes" id="UP001482520"/>
    </source>
</evidence>
<dbReference type="EMBL" id="JBEGDP010000010">
    <property type="protein sequence ID" value="MEQ7847707.1"/>
    <property type="molecule type" value="Genomic_DNA"/>
</dbReference>
<feature type="region of interest" description="Disordered" evidence="1">
    <location>
        <begin position="55"/>
        <end position="121"/>
    </location>
</feature>
<evidence type="ECO:0000256" key="1">
    <source>
        <dbReference type="SAM" id="MobiDB-lite"/>
    </source>
</evidence>
<keyword evidence="2" id="KW-0812">Transmembrane</keyword>
<feature type="region of interest" description="Disordered" evidence="1">
    <location>
        <begin position="133"/>
        <end position="171"/>
    </location>
</feature>
<dbReference type="PANTHER" id="PTHR24637:SF421">
    <property type="entry name" value="CUTICLE COLLAGEN DPY-2"/>
    <property type="match status" value="1"/>
</dbReference>
<feature type="compositionally biased region" description="Pro residues" evidence="1">
    <location>
        <begin position="61"/>
        <end position="75"/>
    </location>
</feature>
<proteinExistence type="predicted"/>
<keyword evidence="2" id="KW-0472">Membrane</keyword>
<dbReference type="RefSeq" id="WP_349804625.1">
    <property type="nucleotide sequence ID" value="NZ_JBEGDP010000010.1"/>
</dbReference>
<keyword evidence="2" id="KW-1133">Transmembrane helix</keyword>
<sequence length="203" mass="19732">MHKVAYVLIIGLGFTVVVVWLVSLAGRVGEAEQNLSTSQAQSQALADQVEALGGEPVVDPEAPPADEPALIPGPPGEDGLPGLPGLDGLNGTDGKDGRNGQDGADSTTVGPRGPRGETGLSCVDDLGLAACRGPQGPVGATGAPGADSTVPGPQGPQGPAGPAGTANPGTYTCPDGEVAQGFTIGEAGGVTLLCVPNAVIASE</sequence>